<feature type="region of interest" description="Disordered" evidence="1">
    <location>
        <begin position="40"/>
        <end position="60"/>
    </location>
</feature>
<reference evidence="2" key="1">
    <citation type="submission" date="2019-12" db="EMBL/GenBank/DDBJ databases">
        <title>Genome sequencing and annotation of Brassica cretica.</title>
        <authorList>
            <person name="Studholme D.J."/>
            <person name="Sarris P.F."/>
        </authorList>
    </citation>
    <scope>NUCLEOTIDE SEQUENCE</scope>
    <source>
        <strain evidence="2">PFS-102/07</strain>
        <tissue evidence="2">Leaf</tissue>
    </source>
</reference>
<protein>
    <submittedName>
        <fullName evidence="2">Uncharacterized protein</fullName>
    </submittedName>
</protein>
<evidence type="ECO:0000256" key="1">
    <source>
        <dbReference type="SAM" id="MobiDB-lite"/>
    </source>
</evidence>
<comment type="caution">
    <text evidence="2">The sequence shown here is derived from an EMBL/GenBank/DDBJ whole genome shotgun (WGS) entry which is preliminary data.</text>
</comment>
<gene>
    <name evidence="2" type="ORF">F2Q70_00005485</name>
</gene>
<sequence>MQSQPHVQSRSLALHQPHDAFLSPQDNIVKDISAQNTIGQCQSSQPHASWTGQNPKPNQISEAEAPQTICLCIIKVIFLDRWAKDMLHRACKGSQNRARWASTVKKLLQNYLMIAEKSRGRSAESLDRGFDQKSSNHHSEIAICENGDVNILKKLLEVRTPVFSNGDFTEDKEIDGNRMVAVKKLVEETRAFSSVPHGLFVILI</sequence>
<name>A0A8S9J282_BRACR</name>
<evidence type="ECO:0000313" key="2">
    <source>
        <dbReference type="EMBL" id="KAF2575297.1"/>
    </source>
</evidence>
<organism evidence="2">
    <name type="scientific">Brassica cretica</name>
    <name type="common">Mustard</name>
    <dbReference type="NCBI Taxonomy" id="69181"/>
    <lineage>
        <taxon>Eukaryota</taxon>
        <taxon>Viridiplantae</taxon>
        <taxon>Streptophyta</taxon>
        <taxon>Embryophyta</taxon>
        <taxon>Tracheophyta</taxon>
        <taxon>Spermatophyta</taxon>
        <taxon>Magnoliopsida</taxon>
        <taxon>eudicotyledons</taxon>
        <taxon>Gunneridae</taxon>
        <taxon>Pentapetalae</taxon>
        <taxon>rosids</taxon>
        <taxon>malvids</taxon>
        <taxon>Brassicales</taxon>
        <taxon>Brassicaceae</taxon>
        <taxon>Brassiceae</taxon>
        <taxon>Brassica</taxon>
    </lineage>
</organism>
<proteinExistence type="predicted"/>
<accession>A0A8S9J282</accession>
<dbReference type="EMBL" id="QGKY02001015">
    <property type="protein sequence ID" value="KAF2575297.1"/>
    <property type="molecule type" value="Genomic_DNA"/>
</dbReference>
<dbReference type="AlphaFoldDB" id="A0A8S9J282"/>